<dbReference type="GO" id="GO:0016020">
    <property type="term" value="C:membrane"/>
    <property type="evidence" value="ECO:0007669"/>
    <property type="project" value="InterPro"/>
</dbReference>
<dbReference type="InterPro" id="IPR010559">
    <property type="entry name" value="Sig_transdc_His_kin_internal"/>
</dbReference>
<protein>
    <submittedName>
        <fullName evidence="4">Regulator of cell autolysis</fullName>
    </submittedName>
</protein>
<evidence type="ECO:0000256" key="1">
    <source>
        <dbReference type="SAM" id="Coils"/>
    </source>
</evidence>
<keyword evidence="2" id="KW-0812">Transmembrane</keyword>
<feature type="transmembrane region" description="Helical" evidence="2">
    <location>
        <begin position="25"/>
        <end position="49"/>
    </location>
</feature>
<dbReference type="SUPFAM" id="SSF55874">
    <property type="entry name" value="ATPase domain of HSP90 chaperone/DNA topoisomerase II/histidine kinase"/>
    <property type="match status" value="1"/>
</dbReference>
<dbReference type="OrthoDB" id="9792992at2"/>
<feature type="transmembrane region" description="Helical" evidence="2">
    <location>
        <begin position="94"/>
        <end position="118"/>
    </location>
</feature>
<feature type="transmembrane region" description="Helical" evidence="2">
    <location>
        <begin position="124"/>
        <end position="143"/>
    </location>
</feature>
<dbReference type="PANTHER" id="PTHR34220">
    <property type="entry name" value="SENSOR HISTIDINE KINASE YPDA"/>
    <property type="match status" value="1"/>
</dbReference>
<dbReference type="eggNOG" id="COG2972">
    <property type="taxonomic scope" value="Bacteria"/>
</dbReference>
<evidence type="ECO:0000313" key="4">
    <source>
        <dbReference type="EMBL" id="EAY24666.1"/>
    </source>
</evidence>
<feature type="domain" description="Signal transduction histidine kinase internal region" evidence="3">
    <location>
        <begin position="173"/>
        <end position="252"/>
    </location>
</feature>
<gene>
    <name evidence="4" type="ORF">M23134_00618</name>
</gene>
<accession>A1ZYA0</accession>
<dbReference type="Proteomes" id="UP000004095">
    <property type="component" value="Unassembled WGS sequence"/>
</dbReference>
<evidence type="ECO:0000259" key="3">
    <source>
        <dbReference type="Pfam" id="PF06580"/>
    </source>
</evidence>
<comment type="caution">
    <text evidence="4">The sequence shown here is derived from an EMBL/GenBank/DDBJ whole genome shotgun (WGS) entry which is preliminary data.</text>
</comment>
<evidence type="ECO:0000256" key="2">
    <source>
        <dbReference type="SAM" id="Phobius"/>
    </source>
</evidence>
<keyword evidence="5" id="KW-1185">Reference proteome</keyword>
<sequence length="376" mass="42831">MNKLKKCQQRFAKLMSRRHERYFTWVDYIHTLLTALPIGLGVGLVFGVMNKHYEVSLLIGVTQGVVIGCCLTFAIQISLYLSDKISWKPISFSLVFLVMVINCFVGVKVIGWISVHWWGANPSSIGVTVVLIVFYTALGMIIFTKIHQRAQLDSKITEQELKLMELKQLKTQAELDALHARVNPHFLYNTLNSIASLIHANPDKAEQMTLLLSKFFRYNTNRKNNHLTTIGEELDMVATYLEIEKVRFGDRLNYQLDLPPGVKNYLIPRFLLQPLVENALKHGIAKLAEKGKLSLTINTENDQIKVMIGDNGPAFSDELVSGYGLKSTREKLELLFPGNADFYFENSPKKQLVIILKKMLAHEYTKNKQAIQNHHN</sequence>
<feature type="transmembrane region" description="Helical" evidence="2">
    <location>
        <begin position="55"/>
        <end position="82"/>
    </location>
</feature>
<dbReference type="RefSeq" id="WP_002704399.1">
    <property type="nucleotide sequence ID" value="NZ_AAWS01000064.1"/>
</dbReference>
<keyword evidence="2" id="KW-1133">Transmembrane helix</keyword>
<keyword evidence="2" id="KW-0472">Membrane</keyword>
<dbReference type="GO" id="GO:0000155">
    <property type="term" value="F:phosphorelay sensor kinase activity"/>
    <property type="evidence" value="ECO:0007669"/>
    <property type="project" value="InterPro"/>
</dbReference>
<dbReference type="PANTHER" id="PTHR34220:SF7">
    <property type="entry name" value="SENSOR HISTIDINE KINASE YPDA"/>
    <property type="match status" value="1"/>
</dbReference>
<name>A1ZYA0_MICM2</name>
<dbReference type="Gene3D" id="3.30.565.10">
    <property type="entry name" value="Histidine kinase-like ATPase, C-terminal domain"/>
    <property type="match status" value="1"/>
</dbReference>
<evidence type="ECO:0000313" key="5">
    <source>
        <dbReference type="Proteomes" id="UP000004095"/>
    </source>
</evidence>
<feature type="coiled-coil region" evidence="1">
    <location>
        <begin position="149"/>
        <end position="176"/>
    </location>
</feature>
<organism evidence="4 5">
    <name type="scientific">Microscilla marina ATCC 23134</name>
    <dbReference type="NCBI Taxonomy" id="313606"/>
    <lineage>
        <taxon>Bacteria</taxon>
        <taxon>Pseudomonadati</taxon>
        <taxon>Bacteroidota</taxon>
        <taxon>Cytophagia</taxon>
        <taxon>Cytophagales</taxon>
        <taxon>Microscillaceae</taxon>
        <taxon>Microscilla</taxon>
    </lineage>
</organism>
<keyword evidence="1" id="KW-0175">Coiled coil</keyword>
<dbReference type="EMBL" id="AAWS01000064">
    <property type="protein sequence ID" value="EAY24666.1"/>
    <property type="molecule type" value="Genomic_DNA"/>
</dbReference>
<dbReference type="InterPro" id="IPR050640">
    <property type="entry name" value="Bact_2-comp_sensor_kinase"/>
</dbReference>
<dbReference type="InterPro" id="IPR036890">
    <property type="entry name" value="HATPase_C_sf"/>
</dbReference>
<dbReference type="Pfam" id="PF06580">
    <property type="entry name" value="His_kinase"/>
    <property type="match status" value="1"/>
</dbReference>
<reference evidence="4 5" key="1">
    <citation type="submission" date="2007-01" db="EMBL/GenBank/DDBJ databases">
        <authorList>
            <person name="Haygood M."/>
            <person name="Podell S."/>
            <person name="Anderson C."/>
            <person name="Hopkinson B."/>
            <person name="Roe K."/>
            <person name="Barbeau K."/>
            <person name="Gaasterland T."/>
            <person name="Ferriera S."/>
            <person name="Johnson J."/>
            <person name="Kravitz S."/>
            <person name="Beeson K."/>
            <person name="Sutton G."/>
            <person name="Rogers Y.-H."/>
            <person name="Friedman R."/>
            <person name="Frazier M."/>
            <person name="Venter J.C."/>
        </authorList>
    </citation>
    <scope>NUCLEOTIDE SEQUENCE [LARGE SCALE GENOMIC DNA]</scope>
    <source>
        <strain evidence="4 5">ATCC 23134</strain>
    </source>
</reference>
<dbReference type="AlphaFoldDB" id="A1ZYA0"/>
<proteinExistence type="predicted"/>